<dbReference type="KEGG" id="wma:WM2015_1500"/>
<accession>A0A0K0XW76</accession>
<keyword evidence="2" id="KW-1185">Reference proteome</keyword>
<dbReference type="GO" id="GO:0008236">
    <property type="term" value="F:serine-type peptidase activity"/>
    <property type="evidence" value="ECO:0007669"/>
    <property type="project" value="InterPro"/>
</dbReference>
<dbReference type="RefSeq" id="WP_169751123.1">
    <property type="nucleotide sequence ID" value="NZ_CP012154.1"/>
</dbReference>
<sequence>MPRITALLLCLLTSLVVADTRENLLGPDELRADFEQLRSELYASHIDAFADRSRAELDRHFRTLLPELAQAMPREQAALIFQRWVAFGNVAHARVEDAGLAFVQHINAGGGLLPFDIRVQDGEFYISETYPGGEALRVGDRMVEIDGRSISEFRAALHEELSADNAYLANTLIELDFPRVAWQRLGSLSSVPMKIERQGESIEVEIESRPLDSREAAADPDRLRLSWSRRDAGMQSCRTAYLRPGPFYNPDGEMWDTSAFRSFIDEAFADFIEQGAERLVIDLRNNPGGDASFSDHLLAWIADEPFRFYSRFEVRNSPAARAANARRLEGEHPNETSLAYAEAYEKHDDGAVFEFERPFTPPRDGEGFDGEVFVLVNRHSYSNAVTTAMIIQDYGFGTILGEPTADLATTLGAMEHFTLRHSGLRVGFPKARIVRPNGDERRLGVQPDQRIATPLIESADDPVLQSALRIACGQAD</sequence>
<dbReference type="GO" id="GO:0030288">
    <property type="term" value="C:outer membrane-bounded periplasmic space"/>
    <property type="evidence" value="ECO:0007669"/>
    <property type="project" value="TreeGrafter"/>
</dbReference>
<dbReference type="Pfam" id="PF03572">
    <property type="entry name" value="Peptidase_S41"/>
    <property type="match status" value="1"/>
</dbReference>
<dbReference type="InterPro" id="IPR005151">
    <property type="entry name" value="Tail-specific_protease"/>
</dbReference>
<dbReference type="AlphaFoldDB" id="A0A0K0XW76"/>
<dbReference type="GO" id="GO:0006508">
    <property type="term" value="P:proteolysis"/>
    <property type="evidence" value="ECO:0007669"/>
    <property type="project" value="InterPro"/>
</dbReference>
<dbReference type="PANTHER" id="PTHR32060">
    <property type="entry name" value="TAIL-SPECIFIC PROTEASE"/>
    <property type="match status" value="1"/>
</dbReference>
<dbReference type="GO" id="GO:0007165">
    <property type="term" value="P:signal transduction"/>
    <property type="evidence" value="ECO:0007669"/>
    <property type="project" value="TreeGrafter"/>
</dbReference>
<evidence type="ECO:0000313" key="2">
    <source>
        <dbReference type="Proteomes" id="UP000066624"/>
    </source>
</evidence>
<proteinExistence type="predicted"/>
<name>A0A0K0XW76_9GAMM</name>
<dbReference type="PANTHER" id="PTHR32060:SF30">
    <property type="entry name" value="CARBOXY-TERMINAL PROCESSING PROTEASE CTPA"/>
    <property type="match status" value="1"/>
</dbReference>
<dbReference type="Proteomes" id="UP000066624">
    <property type="component" value="Chromosome"/>
</dbReference>
<evidence type="ECO:0000313" key="1">
    <source>
        <dbReference type="EMBL" id="AKS41871.1"/>
    </source>
</evidence>
<dbReference type="InterPro" id="IPR029045">
    <property type="entry name" value="ClpP/crotonase-like_dom_sf"/>
</dbReference>
<dbReference type="SUPFAM" id="SSF52096">
    <property type="entry name" value="ClpP/crotonase"/>
    <property type="match status" value="1"/>
</dbReference>
<dbReference type="Gene3D" id="3.90.226.10">
    <property type="entry name" value="2-enoyl-CoA Hydratase, Chain A, domain 1"/>
    <property type="match status" value="1"/>
</dbReference>
<reference evidence="1 2" key="1">
    <citation type="submission" date="2015-07" db="EMBL/GenBank/DDBJ databases">
        <authorList>
            <person name="Noorani M."/>
        </authorList>
    </citation>
    <scope>NUCLEOTIDE SEQUENCE [LARGE SCALE GENOMIC DNA]</scope>
    <source>
        <strain evidence="1 2">KCTC 42284</strain>
    </source>
</reference>
<dbReference type="GO" id="GO:0004175">
    <property type="term" value="F:endopeptidase activity"/>
    <property type="evidence" value="ECO:0007669"/>
    <property type="project" value="TreeGrafter"/>
</dbReference>
<gene>
    <name evidence="1" type="ORF">WM2015_1500</name>
</gene>
<dbReference type="STRING" id="1579979.WM2015_1500"/>
<protein>
    <submittedName>
        <fullName evidence="1">Uncharacterized protein</fullName>
    </submittedName>
</protein>
<dbReference type="EMBL" id="CP012154">
    <property type="protein sequence ID" value="AKS41871.1"/>
    <property type="molecule type" value="Genomic_DNA"/>
</dbReference>
<organism evidence="1 2">
    <name type="scientific">Wenzhouxiangella marina</name>
    <dbReference type="NCBI Taxonomy" id="1579979"/>
    <lineage>
        <taxon>Bacteria</taxon>
        <taxon>Pseudomonadati</taxon>
        <taxon>Pseudomonadota</taxon>
        <taxon>Gammaproteobacteria</taxon>
        <taxon>Chromatiales</taxon>
        <taxon>Wenzhouxiangellaceae</taxon>
        <taxon>Wenzhouxiangella</taxon>
    </lineage>
</organism>